<name>C7QZU4_JONDD</name>
<dbReference type="STRING" id="471856.Jden_1859"/>
<evidence type="ECO:0000313" key="3">
    <source>
        <dbReference type="Proteomes" id="UP000000628"/>
    </source>
</evidence>
<evidence type="ECO:0000256" key="1">
    <source>
        <dbReference type="SAM" id="Phobius"/>
    </source>
</evidence>
<dbReference type="eggNOG" id="COG3147">
    <property type="taxonomic scope" value="Bacteria"/>
</dbReference>
<dbReference type="EMBL" id="CP001706">
    <property type="protein sequence ID" value="ACV09502.1"/>
    <property type="molecule type" value="Genomic_DNA"/>
</dbReference>
<organism evidence="2 3">
    <name type="scientific">Jonesia denitrificans (strain ATCC 14870 / DSM 20603 / BCRC 15368 / CIP 55.134 / JCM 11481 / NBRC 15587 / NCTC 10816 / Prevot 55134)</name>
    <name type="common">Listeria denitrificans</name>
    <dbReference type="NCBI Taxonomy" id="471856"/>
    <lineage>
        <taxon>Bacteria</taxon>
        <taxon>Bacillati</taxon>
        <taxon>Actinomycetota</taxon>
        <taxon>Actinomycetes</taxon>
        <taxon>Micrococcales</taxon>
        <taxon>Jonesiaceae</taxon>
        <taxon>Jonesia</taxon>
    </lineage>
</organism>
<evidence type="ECO:0000313" key="2">
    <source>
        <dbReference type="EMBL" id="ACV09502.1"/>
    </source>
</evidence>
<protein>
    <recommendedName>
        <fullName evidence="4">Secreted protein</fullName>
    </recommendedName>
</protein>
<accession>C7QZU4</accession>
<dbReference type="KEGG" id="jde:Jden_1859"/>
<keyword evidence="1" id="KW-1133">Transmembrane helix</keyword>
<evidence type="ECO:0008006" key="4">
    <source>
        <dbReference type="Google" id="ProtNLM"/>
    </source>
</evidence>
<dbReference type="HOGENOM" id="CLU_027258_0_0_11"/>
<keyword evidence="1" id="KW-0812">Transmembrane</keyword>
<reference evidence="2 3" key="1">
    <citation type="journal article" date="2009" name="Stand. Genomic Sci.">
        <title>Complete genome sequence of Jonesia denitrificans type strain (Prevot 55134).</title>
        <authorList>
            <person name="Pukall R."/>
            <person name="Gehrich-Schroter G."/>
            <person name="Lapidus A."/>
            <person name="Nolan M."/>
            <person name="Glavina Del Rio T."/>
            <person name="Lucas S."/>
            <person name="Chen F."/>
            <person name="Tice H."/>
            <person name="Pitluck S."/>
            <person name="Cheng J.F."/>
            <person name="Copeland A."/>
            <person name="Saunders E."/>
            <person name="Brettin T."/>
            <person name="Detter J.C."/>
            <person name="Bruce D."/>
            <person name="Goodwin L."/>
            <person name="Pati A."/>
            <person name="Ivanova N."/>
            <person name="Mavromatis K."/>
            <person name="Ovchinnikova G."/>
            <person name="Chen A."/>
            <person name="Palaniappan K."/>
            <person name="Land M."/>
            <person name="Hauser L."/>
            <person name="Chang Y.J."/>
            <person name="Jeffries C.D."/>
            <person name="Chain P."/>
            <person name="Goker M."/>
            <person name="Bristow J."/>
            <person name="Eisen J.A."/>
            <person name="Markowitz V."/>
            <person name="Hugenholtz P."/>
            <person name="Kyrpides N.C."/>
            <person name="Klenk H.P."/>
            <person name="Han C."/>
        </authorList>
    </citation>
    <scope>NUCLEOTIDE SEQUENCE [LARGE SCALE GENOMIC DNA]</scope>
    <source>
        <strain evidence="3">ATCC 14870 / DSM 20603 / BCRC 15368 / CIP 55.134 / JCM 11481 / NBRC 15587 / NCTC 10816 / Prevot 55134</strain>
    </source>
</reference>
<dbReference type="Pfam" id="PF18986">
    <property type="entry name" value="DUF5719"/>
    <property type="match status" value="1"/>
</dbReference>
<dbReference type="Proteomes" id="UP000000628">
    <property type="component" value="Chromosome"/>
</dbReference>
<dbReference type="AlphaFoldDB" id="C7QZU4"/>
<sequence>MGVRSQDDIDRRRARRGTVSSVLAALVVVGASAALVVAPLDGVSARRPDVARGLTQVDIGSPSSMVVCPEPVRLTQQQSVMVDDTLAEQQVSSSRQVRLGVLGRGGGVAVSGLVPRGGVDDDSGSAQVAGAPSLTAHDVDAPAVRDFPGIADALVAVTSGRGVAQSAEGQWTAASVLTSVDGGDRRGTVGAPCQVASSEQWLVGGSTQLGASSALRVMNPSVTAATVTVTMWGPSGRVGLPGAESLLVPPGEQVEVLLEGVAAQQRRVAVHVAAAGALVTAVIEHSELDGITSLGGDLVVPGASPQQVQVVPGVVVRDRVDDAERASVVRVVAPDFSPVASLAQASEEDAAQVAGDVVGQVRVTLLGPDGHVVLLGATAHDLVAGQVIDVPLTGVPAGEYSVVVDADVPVLAGARVNDQAPDDVGSRFGTPSDFAWVPAAVGTVSAESSVGVPFVSATSAVVLPLGVDATLVATRLPGGSTQAEVVSELDAVPNVYASDESGEGDKQGDSWTEEEQTAREAWVVASEAVADVLVFDEQGGQLTQRTLTLSVGQTNSLNMGEFSGASAVVVVPRDGHDGVVSWSVVTADPEIPGSLSVFAPHVSAADAPFVTVERSVRAGLPTE</sequence>
<keyword evidence="1" id="KW-0472">Membrane</keyword>
<feature type="transmembrane region" description="Helical" evidence="1">
    <location>
        <begin position="21"/>
        <end position="40"/>
    </location>
</feature>
<dbReference type="RefSeq" id="WP_015772130.1">
    <property type="nucleotide sequence ID" value="NC_013174.1"/>
</dbReference>
<gene>
    <name evidence="2" type="ordered locus">Jden_1859</name>
</gene>
<dbReference type="InterPro" id="IPR043777">
    <property type="entry name" value="DUF5719"/>
</dbReference>
<proteinExistence type="predicted"/>
<keyword evidence="3" id="KW-1185">Reference proteome</keyword>